<dbReference type="PANTHER" id="PTHR34567:SF6">
    <property type="entry name" value="CATHEPSIN PROPEPTIDE INHIBITOR DOMAIN-CONTAINING PROTEIN"/>
    <property type="match status" value="1"/>
</dbReference>
<gene>
    <name evidence="2" type="ORF">NCGR_LOCUS52280</name>
</gene>
<accession>A0A811RGG3</accession>
<feature type="region of interest" description="Disordered" evidence="1">
    <location>
        <begin position="230"/>
        <end position="400"/>
    </location>
</feature>
<proteinExistence type="predicted"/>
<feature type="compositionally biased region" description="Polar residues" evidence="1">
    <location>
        <begin position="260"/>
        <end position="284"/>
    </location>
</feature>
<evidence type="ECO:0000313" key="3">
    <source>
        <dbReference type="Proteomes" id="UP000604825"/>
    </source>
</evidence>
<dbReference type="OrthoDB" id="1899291at2759"/>
<dbReference type="EMBL" id="CAJGYO010000014">
    <property type="protein sequence ID" value="CAD6268975.1"/>
    <property type="molecule type" value="Genomic_DNA"/>
</dbReference>
<reference evidence="2" key="1">
    <citation type="submission" date="2020-10" db="EMBL/GenBank/DDBJ databases">
        <authorList>
            <person name="Han B."/>
            <person name="Lu T."/>
            <person name="Zhao Q."/>
            <person name="Huang X."/>
            <person name="Zhao Y."/>
        </authorList>
    </citation>
    <scope>NUCLEOTIDE SEQUENCE</scope>
</reference>
<dbReference type="AlphaFoldDB" id="A0A811RGG3"/>
<feature type="compositionally biased region" description="Polar residues" evidence="1">
    <location>
        <begin position="346"/>
        <end position="364"/>
    </location>
</feature>
<dbReference type="PANTHER" id="PTHR34567">
    <property type="entry name" value="FK506-BINDING-LIKE PROTEIN"/>
    <property type="match status" value="1"/>
</dbReference>
<feature type="compositionally biased region" description="Basic and acidic residues" evidence="1">
    <location>
        <begin position="376"/>
        <end position="400"/>
    </location>
</feature>
<organism evidence="2 3">
    <name type="scientific">Miscanthus lutarioriparius</name>
    <dbReference type="NCBI Taxonomy" id="422564"/>
    <lineage>
        <taxon>Eukaryota</taxon>
        <taxon>Viridiplantae</taxon>
        <taxon>Streptophyta</taxon>
        <taxon>Embryophyta</taxon>
        <taxon>Tracheophyta</taxon>
        <taxon>Spermatophyta</taxon>
        <taxon>Magnoliopsida</taxon>
        <taxon>Liliopsida</taxon>
        <taxon>Poales</taxon>
        <taxon>Poaceae</taxon>
        <taxon>PACMAD clade</taxon>
        <taxon>Panicoideae</taxon>
        <taxon>Andropogonodae</taxon>
        <taxon>Andropogoneae</taxon>
        <taxon>Saccharinae</taxon>
        <taxon>Miscanthus</taxon>
    </lineage>
</organism>
<comment type="caution">
    <text evidence="2">The sequence shown here is derived from an EMBL/GenBank/DDBJ whole genome shotgun (WGS) entry which is preliminary data.</text>
</comment>
<sequence>MVEEAGDRTQSQMRLNHAAAEGDAGLPPPAFLGGASRLHAVDQNKMVSTISLLKQALLVQRSAYLGNNNPFWTSPFVFSDNVTSTRAGDKVRPVPLWEREFCRNAYDIPWETFCENKRFIEILFKNVMDWDDSGALKNFEDAKERFRAKYFGEPYEDPVLDPDIYIDEVDNHCKVDPELVAGLDKIAGLDLVADLGWGGMDNLTPMSWGAPIGNLIPMGWGQPVPNLKPTGWGEPANPTPDPAWGGQGIQIPDPVRGAQPSCTPNNSNNNLHEGRPSNNWQQQGVDPGHPSSGTARMLPGGGRIWISGVSGGSGGAGRNLNGGGGGGGSSSNWNGCSSGNQRNEAEGQNQQRNRGSMQRNQNLWQHLMRSIGRQQQDQRGRKMEWRPVQRNKAPKDDPVA</sequence>
<evidence type="ECO:0000313" key="2">
    <source>
        <dbReference type="EMBL" id="CAD6268975.1"/>
    </source>
</evidence>
<feature type="compositionally biased region" description="Low complexity" evidence="1">
    <location>
        <begin position="330"/>
        <end position="340"/>
    </location>
</feature>
<keyword evidence="3" id="KW-1185">Reference proteome</keyword>
<name>A0A811RGG3_9POAL</name>
<dbReference type="Proteomes" id="UP000604825">
    <property type="component" value="Unassembled WGS sequence"/>
</dbReference>
<evidence type="ECO:0000256" key="1">
    <source>
        <dbReference type="SAM" id="MobiDB-lite"/>
    </source>
</evidence>
<feature type="compositionally biased region" description="Gly residues" evidence="1">
    <location>
        <begin position="299"/>
        <end position="329"/>
    </location>
</feature>
<protein>
    <submittedName>
        <fullName evidence="2">Uncharacterized protein</fullName>
    </submittedName>
</protein>